<organism evidence="5 6">
    <name type="scientific">Megalodesulfovibrio gigas (strain ATCC 19364 / DSM 1382 / NCIMB 9332 / VKM B-1759)</name>
    <name type="common">Desulfovibrio gigas</name>
    <dbReference type="NCBI Taxonomy" id="1121448"/>
    <lineage>
        <taxon>Bacteria</taxon>
        <taxon>Pseudomonadati</taxon>
        <taxon>Thermodesulfobacteriota</taxon>
        <taxon>Desulfovibrionia</taxon>
        <taxon>Desulfovibrionales</taxon>
        <taxon>Desulfovibrionaceae</taxon>
        <taxon>Megalodesulfovibrio</taxon>
    </lineage>
</organism>
<dbReference type="PATRIC" id="fig|1121448.10.peg.857"/>
<gene>
    <name evidence="5" type="ORF">DGI_0857</name>
</gene>
<dbReference type="RefSeq" id="WP_021759445.1">
    <property type="nucleotide sequence ID" value="NC_022444.1"/>
</dbReference>
<dbReference type="SUPFAM" id="SSF52540">
    <property type="entry name" value="P-loop containing nucleoside triphosphate hydrolases"/>
    <property type="match status" value="1"/>
</dbReference>
<dbReference type="AlphaFoldDB" id="T2G840"/>
<feature type="domain" description="ABC transporter" evidence="4">
    <location>
        <begin position="10"/>
        <end position="246"/>
    </location>
</feature>
<keyword evidence="2" id="KW-0547">Nucleotide-binding</keyword>
<dbReference type="EMBL" id="CP006585">
    <property type="protein sequence ID" value="AGW12750.1"/>
    <property type="molecule type" value="Genomic_DNA"/>
</dbReference>
<keyword evidence="1" id="KW-0813">Transport</keyword>
<name>T2G840_MEGG1</name>
<dbReference type="InterPro" id="IPR017871">
    <property type="entry name" value="ABC_transporter-like_CS"/>
</dbReference>
<dbReference type="InterPro" id="IPR027417">
    <property type="entry name" value="P-loop_NTPase"/>
</dbReference>
<dbReference type="OrthoDB" id="9809450at2"/>
<evidence type="ECO:0000259" key="4">
    <source>
        <dbReference type="PROSITE" id="PS50893"/>
    </source>
</evidence>
<evidence type="ECO:0000313" key="6">
    <source>
        <dbReference type="Proteomes" id="UP000016587"/>
    </source>
</evidence>
<dbReference type="eggNOG" id="COG1127">
    <property type="taxonomic scope" value="Bacteria"/>
</dbReference>
<dbReference type="InterPro" id="IPR003593">
    <property type="entry name" value="AAA+_ATPase"/>
</dbReference>
<dbReference type="Gene3D" id="3.40.50.300">
    <property type="entry name" value="P-loop containing nucleotide triphosphate hydrolases"/>
    <property type="match status" value="1"/>
</dbReference>
<dbReference type="Pfam" id="PF00005">
    <property type="entry name" value="ABC_tran"/>
    <property type="match status" value="1"/>
</dbReference>
<dbReference type="Proteomes" id="UP000016587">
    <property type="component" value="Chromosome"/>
</dbReference>
<dbReference type="PROSITE" id="PS00211">
    <property type="entry name" value="ABC_TRANSPORTER_1"/>
    <property type="match status" value="1"/>
</dbReference>
<sequence>MRTTQHAPEIIIKDLTIGWPGHEVLRNANLVLPAGKISVILGGSGDGKSTLLRHILGLNKPIAGSIHIDGHNISSMDAEAGHVLRSHMGVLFQNGAMLGSMTLGENVAMPLREHTDLDEETIETVVRLKLSLVGLERFMEYYPSQLSGGMRKRAGLARALVLDPRILLCDEPSAGLDPITAAALDQLILDLHDTFTMTIVVVTHDLDSMFTIAQHVVALHAGELVFQGGVEDLKASQNAFLQQFLARQPGERARPTLDF</sequence>
<dbReference type="PROSITE" id="PS50893">
    <property type="entry name" value="ABC_TRANSPORTER_2"/>
    <property type="match status" value="1"/>
</dbReference>
<dbReference type="PANTHER" id="PTHR43023:SF6">
    <property type="entry name" value="INTERMEMBRANE PHOSPHOLIPID TRANSPORT SYSTEM ATP-BINDING PROTEIN MLAF"/>
    <property type="match status" value="1"/>
</dbReference>
<evidence type="ECO:0000256" key="1">
    <source>
        <dbReference type="ARBA" id="ARBA00022448"/>
    </source>
</evidence>
<reference evidence="6" key="2">
    <citation type="submission" date="2013-07" db="EMBL/GenBank/DDBJ databases">
        <authorList>
            <person name="Morais-Silva F.O."/>
            <person name="Rezende A.M."/>
            <person name="Pimentel C."/>
            <person name="Resende D.M."/>
            <person name="Santos C.I."/>
            <person name="Clemente C."/>
            <person name="de Oliveira L.M."/>
            <person name="da Silva S.M."/>
            <person name="Costa D.A."/>
            <person name="Varela-Raposo A."/>
            <person name="Horacio E.C.A."/>
            <person name="Matos M."/>
            <person name="Flores O."/>
            <person name="Ruiz J.C."/>
            <person name="Rodrigues-Pousada C."/>
        </authorList>
    </citation>
    <scope>NUCLEOTIDE SEQUENCE [LARGE SCALE GENOMIC DNA]</scope>
    <source>
        <strain evidence="6">ATCC 19364 / DSM 1382 / NCIMB 9332 / VKM B-1759</strain>
    </source>
</reference>
<evidence type="ECO:0000313" key="5">
    <source>
        <dbReference type="EMBL" id="AGW12750.1"/>
    </source>
</evidence>
<accession>T2G840</accession>
<keyword evidence="3" id="KW-0067">ATP-binding</keyword>
<evidence type="ECO:0000256" key="2">
    <source>
        <dbReference type="ARBA" id="ARBA00022741"/>
    </source>
</evidence>
<reference evidence="5 6" key="1">
    <citation type="journal article" date="2013" name="J. Bacteriol.">
        <title>Roles of HynAB and Ech, the only two hydrogenases found in the model sulfate reducer Desulfovibrio gigas.</title>
        <authorList>
            <person name="Morais-Silva F.O."/>
            <person name="Santos C.I."/>
            <person name="Rodrigues R."/>
            <person name="Pereira I.A."/>
            <person name="Rodrigues-Pousada C."/>
        </authorList>
    </citation>
    <scope>NUCLEOTIDE SEQUENCE [LARGE SCALE GENOMIC DNA]</scope>
    <source>
        <strain evidence="6">ATCC 19364 / DSM 1382 / NCIMB 9332 / VKM B-1759</strain>
    </source>
</reference>
<dbReference type="PANTHER" id="PTHR43023">
    <property type="entry name" value="PROTEIN TRIGALACTOSYLDIACYLGLYCEROL 3, CHLOROPLASTIC"/>
    <property type="match status" value="1"/>
</dbReference>
<dbReference type="HOGENOM" id="CLU_000604_1_22_7"/>
<dbReference type="InterPro" id="IPR003439">
    <property type="entry name" value="ABC_transporter-like_ATP-bd"/>
</dbReference>
<dbReference type="SMART" id="SM00382">
    <property type="entry name" value="AAA"/>
    <property type="match status" value="1"/>
</dbReference>
<dbReference type="STRING" id="1121448.DGI_0857"/>
<dbReference type="GO" id="GO:0016887">
    <property type="term" value="F:ATP hydrolysis activity"/>
    <property type="evidence" value="ECO:0007669"/>
    <property type="project" value="InterPro"/>
</dbReference>
<dbReference type="GO" id="GO:0005524">
    <property type="term" value="F:ATP binding"/>
    <property type="evidence" value="ECO:0007669"/>
    <property type="project" value="UniProtKB-KW"/>
</dbReference>
<protein>
    <submittedName>
        <fullName evidence="5">Putative sulfate-transporting ATPase</fullName>
    </submittedName>
</protein>
<dbReference type="KEGG" id="dgg:DGI_0857"/>
<keyword evidence="6" id="KW-1185">Reference proteome</keyword>
<proteinExistence type="predicted"/>
<evidence type="ECO:0000256" key="3">
    <source>
        <dbReference type="ARBA" id="ARBA00022840"/>
    </source>
</evidence>